<evidence type="ECO:0000256" key="4">
    <source>
        <dbReference type="ARBA" id="ARBA00022741"/>
    </source>
</evidence>
<keyword evidence="4" id="KW-0547">Nucleotide-binding</keyword>
<protein>
    <recommendedName>
        <fullName evidence="9">DUF86 domain-containing protein</fullName>
    </recommendedName>
</protein>
<dbReference type="InterPro" id="IPR037038">
    <property type="entry name" value="HepT-like_sf"/>
</dbReference>
<evidence type="ECO:0000256" key="2">
    <source>
        <dbReference type="ARBA" id="ARBA00022649"/>
    </source>
</evidence>
<dbReference type="EMBL" id="JRYO01000037">
    <property type="protein sequence ID" value="KHE93752.1"/>
    <property type="molecule type" value="Genomic_DNA"/>
</dbReference>
<reference evidence="7 8" key="1">
    <citation type="submission" date="2014-10" db="EMBL/GenBank/DDBJ databases">
        <title>Draft genome of anammox bacterium scalindua brodae, obtained using differential coverage binning of sequence data from two enrichment reactors.</title>
        <authorList>
            <person name="Speth D.R."/>
            <person name="Russ L."/>
            <person name="Kartal B."/>
            <person name="Op den Camp H.J."/>
            <person name="Dutilh B.E."/>
            <person name="Jetten M.S."/>
        </authorList>
    </citation>
    <scope>NUCLEOTIDE SEQUENCE [LARGE SCALE GENOMIC DNA]</scope>
    <source>
        <strain evidence="7">RU1</strain>
    </source>
</reference>
<dbReference type="PANTHER" id="PTHR34139:SF1">
    <property type="entry name" value="RNASE MJ1380-RELATED"/>
    <property type="match status" value="1"/>
</dbReference>
<evidence type="ECO:0008006" key="9">
    <source>
        <dbReference type="Google" id="ProtNLM"/>
    </source>
</evidence>
<evidence type="ECO:0000256" key="3">
    <source>
        <dbReference type="ARBA" id="ARBA00022722"/>
    </source>
</evidence>
<dbReference type="GO" id="GO:0110001">
    <property type="term" value="C:toxin-antitoxin complex"/>
    <property type="evidence" value="ECO:0007669"/>
    <property type="project" value="InterPro"/>
</dbReference>
<accession>A0A0B0EL08</accession>
<evidence type="ECO:0000256" key="6">
    <source>
        <dbReference type="ARBA" id="ARBA00024207"/>
    </source>
</evidence>
<dbReference type="Gene3D" id="1.20.120.580">
    <property type="entry name" value="bsu32300-like"/>
    <property type="match status" value="1"/>
</dbReference>
<dbReference type="GO" id="GO:0000166">
    <property type="term" value="F:nucleotide binding"/>
    <property type="evidence" value="ECO:0007669"/>
    <property type="project" value="UniProtKB-KW"/>
</dbReference>
<evidence type="ECO:0000256" key="1">
    <source>
        <dbReference type="ARBA" id="ARBA00022553"/>
    </source>
</evidence>
<dbReference type="GO" id="GO:0004540">
    <property type="term" value="F:RNA nuclease activity"/>
    <property type="evidence" value="ECO:0007669"/>
    <property type="project" value="InterPro"/>
</dbReference>
<keyword evidence="3" id="KW-0540">Nuclease</keyword>
<keyword evidence="2" id="KW-1277">Toxin-antitoxin system</keyword>
<evidence type="ECO:0000313" key="8">
    <source>
        <dbReference type="Proteomes" id="UP000030652"/>
    </source>
</evidence>
<proteinExistence type="inferred from homology"/>
<evidence type="ECO:0000313" key="7">
    <source>
        <dbReference type="EMBL" id="KHE93752.1"/>
    </source>
</evidence>
<dbReference type="Pfam" id="PF01934">
    <property type="entry name" value="HepT-like"/>
    <property type="match status" value="1"/>
</dbReference>
<sequence length="113" mass="13379">MYDKNKENILDIKEAIEKIFSFTNNISNHEEFHQNQIVFDAVMMNFVVIGEAVSRLTDDFISKNNHIDWIKIKGLRNIIAHDYVGIDVEEIWQIVKNTIPEFNNQINEMLKHF</sequence>
<comment type="similarity">
    <text evidence="6">Belongs to the HepT RNase toxin family.</text>
</comment>
<comment type="caution">
    <text evidence="7">The sequence shown here is derived from an EMBL/GenBank/DDBJ whole genome shotgun (WGS) entry which is preliminary data.</text>
</comment>
<keyword evidence="1" id="KW-0597">Phosphoprotein</keyword>
<evidence type="ECO:0000256" key="5">
    <source>
        <dbReference type="ARBA" id="ARBA00022801"/>
    </source>
</evidence>
<dbReference type="AlphaFoldDB" id="A0A0B0EL08"/>
<dbReference type="GO" id="GO:0016787">
    <property type="term" value="F:hydrolase activity"/>
    <property type="evidence" value="ECO:0007669"/>
    <property type="project" value="UniProtKB-KW"/>
</dbReference>
<dbReference type="Proteomes" id="UP000030652">
    <property type="component" value="Unassembled WGS sequence"/>
</dbReference>
<dbReference type="SUPFAM" id="SSF81593">
    <property type="entry name" value="Nucleotidyltransferase substrate binding subunit/domain"/>
    <property type="match status" value="1"/>
</dbReference>
<organism evidence="7 8">
    <name type="scientific">Candidatus Scalindua brodae</name>
    <dbReference type="NCBI Taxonomy" id="237368"/>
    <lineage>
        <taxon>Bacteria</taxon>
        <taxon>Pseudomonadati</taxon>
        <taxon>Planctomycetota</taxon>
        <taxon>Candidatus Brocadiia</taxon>
        <taxon>Candidatus Brocadiales</taxon>
        <taxon>Candidatus Scalinduaceae</taxon>
        <taxon>Candidatus Scalindua</taxon>
    </lineage>
</organism>
<dbReference type="eggNOG" id="COG2361">
    <property type="taxonomic scope" value="Bacteria"/>
</dbReference>
<dbReference type="InterPro" id="IPR008201">
    <property type="entry name" value="HepT-like"/>
</dbReference>
<dbReference type="PANTHER" id="PTHR34139">
    <property type="entry name" value="UPF0331 PROTEIN MJ0127"/>
    <property type="match status" value="1"/>
</dbReference>
<keyword evidence="5" id="KW-0378">Hydrolase</keyword>
<name>A0A0B0EL08_9BACT</name>
<gene>
    <name evidence="7" type="ORF">SCABRO_00485</name>
</gene>
<dbReference type="InterPro" id="IPR051813">
    <property type="entry name" value="HepT_RNase_toxin"/>
</dbReference>